<dbReference type="KEGG" id="atp:ATR_1024"/>
<evidence type="ECO:0000313" key="1">
    <source>
        <dbReference type="EMBL" id="AXK48888.1"/>
    </source>
</evidence>
<dbReference type="RefSeq" id="WP_128997248.1">
    <property type="nucleotide sequence ID" value="NZ_PDKD01000002.1"/>
</dbReference>
<proteinExistence type="predicted"/>
<name>A0AAD0VM01_9BACT</name>
<gene>
    <name evidence="1" type="ORF">ATR_1024</name>
</gene>
<protein>
    <submittedName>
        <fullName evidence="1">Uncharacterized protein</fullName>
    </submittedName>
</protein>
<dbReference type="Proteomes" id="UP000254504">
    <property type="component" value="Chromosome"/>
</dbReference>
<dbReference type="Gene3D" id="3.30.930.30">
    <property type="match status" value="1"/>
</dbReference>
<dbReference type="AlphaFoldDB" id="A0AAD0VM01"/>
<evidence type="ECO:0000313" key="2">
    <source>
        <dbReference type="Proteomes" id="UP000254504"/>
    </source>
</evidence>
<sequence>MGKASFSVEKLTQISQSHINRENGLNYKVVDNSNTNSFNKYYEYDEFLQKAQTRYKEHVKQNMQKSAVENIFQEAIISIDMHHNSNDILDLFFELKQEFGGHELINLTIHKDEGYFTKNNKDFYPHKNILKKDDNNWYITKDGLNGKKDEDFSIKVDISEFSTILTPHAHAIFSMFDFSLGRNARMQKKDMMERLKFVAINLKMDYAPQKIYSAINSDNTFENEEDLKGFDNQIYLQNKNLSYINNQVAKKELELEELNSKLAKQYYILNDIIDKVTKKESELNDLIVQVLTKNDTLDSLSQDIYIKNETINNLSLIIRQKEFKLDEIDNQIYTKTQSIAM</sequence>
<accession>A0AAD0VM01</accession>
<organism evidence="1 2">
    <name type="scientific">Aliarcobacter trophiarum LMG 25534</name>
    <dbReference type="NCBI Taxonomy" id="1032241"/>
    <lineage>
        <taxon>Bacteria</taxon>
        <taxon>Pseudomonadati</taxon>
        <taxon>Campylobacterota</taxon>
        <taxon>Epsilonproteobacteria</taxon>
        <taxon>Campylobacterales</taxon>
        <taxon>Arcobacteraceae</taxon>
        <taxon>Aliarcobacter</taxon>
    </lineage>
</organism>
<dbReference type="EMBL" id="CP031367">
    <property type="protein sequence ID" value="AXK48888.1"/>
    <property type="molecule type" value="Genomic_DNA"/>
</dbReference>
<reference evidence="1 2" key="1">
    <citation type="submission" date="2018-07" db="EMBL/GenBank/DDBJ databases">
        <title>Complete genome of the Arcobacter trophiarum type strain LMG 25534.</title>
        <authorList>
            <person name="Miller W.G."/>
            <person name="Yee E."/>
        </authorList>
    </citation>
    <scope>NUCLEOTIDE SEQUENCE [LARGE SCALE GENOMIC DNA]</scope>
    <source>
        <strain evidence="1 2">LMG 25534</strain>
    </source>
</reference>